<dbReference type="AlphaFoldDB" id="A0A3S4W4F9"/>
<protein>
    <submittedName>
        <fullName evidence="1">Membrane-bound lytic murein transglycosylase F</fullName>
        <ecNumber evidence="1">4.2.2.-</ecNumber>
    </submittedName>
</protein>
<dbReference type="Proteomes" id="UP000278733">
    <property type="component" value="Chromosome"/>
</dbReference>
<organism evidence="1 2">
    <name type="scientific">Rodentibacter pneumotropicus</name>
    <dbReference type="NCBI Taxonomy" id="758"/>
    <lineage>
        <taxon>Bacteria</taxon>
        <taxon>Pseudomonadati</taxon>
        <taxon>Pseudomonadota</taxon>
        <taxon>Gammaproteobacteria</taxon>
        <taxon>Pasteurellales</taxon>
        <taxon>Pasteurellaceae</taxon>
        <taxon>Rodentibacter</taxon>
    </lineage>
</organism>
<reference evidence="1 2" key="1">
    <citation type="submission" date="2018-12" db="EMBL/GenBank/DDBJ databases">
        <authorList>
            <consortium name="Pathogen Informatics"/>
        </authorList>
    </citation>
    <scope>NUCLEOTIDE SEQUENCE [LARGE SCALE GENOMIC DNA]</scope>
    <source>
        <strain evidence="1 2">NCTC8284</strain>
    </source>
</reference>
<evidence type="ECO:0000313" key="2">
    <source>
        <dbReference type="Proteomes" id="UP000278733"/>
    </source>
</evidence>
<name>A0A3S4W4F9_9PAST</name>
<accession>A0A3S4W4F9</accession>
<evidence type="ECO:0000313" key="1">
    <source>
        <dbReference type="EMBL" id="VEH68469.1"/>
    </source>
</evidence>
<dbReference type="KEGG" id="rpne:NCTC8284_03703"/>
<dbReference type="EMBL" id="LR134405">
    <property type="protein sequence ID" value="VEH68469.1"/>
    <property type="molecule type" value="Genomic_DNA"/>
</dbReference>
<dbReference type="EC" id="4.2.2.-" evidence="1"/>
<dbReference type="Gene3D" id="3.40.190.10">
    <property type="entry name" value="Periplasmic binding protein-like II"/>
    <property type="match status" value="2"/>
</dbReference>
<sequence>MENNQIDFAAANLLFHPRRAEQFQIGPAYTSASWQLVYKKGENRPKDLSQIKQEITIAGGEELNELLTQFKKNFLIYSGKITNGLHKKNY</sequence>
<dbReference type="SUPFAM" id="SSF53850">
    <property type="entry name" value="Periplasmic binding protein-like II"/>
    <property type="match status" value="1"/>
</dbReference>
<proteinExistence type="predicted"/>
<keyword evidence="1" id="KW-0456">Lyase</keyword>
<gene>
    <name evidence="1" type="primary">mltF_2</name>
    <name evidence="1" type="ORF">NCTC8284_03703</name>
</gene>
<dbReference type="GO" id="GO:0016829">
    <property type="term" value="F:lyase activity"/>
    <property type="evidence" value="ECO:0007669"/>
    <property type="project" value="UniProtKB-KW"/>
</dbReference>